<feature type="transmembrane region" description="Helical" evidence="1">
    <location>
        <begin position="41"/>
        <end position="60"/>
    </location>
</feature>
<comment type="caution">
    <text evidence="2">The sequence shown here is derived from an EMBL/GenBank/DDBJ whole genome shotgun (WGS) entry which is preliminary data.</text>
</comment>
<dbReference type="eggNOG" id="ENOG50334GA">
    <property type="taxonomic scope" value="Bacteria"/>
</dbReference>
<feature type="transmembrane region" description="Helical" evidence="1">
    <location>
        <begin position="124"/>
        <end position="144"/>
    </location>
</feature>
<proteinExistence type="predicted"/>
<feature type="transmembrane region" description="Helical" evidence="1">
    <location>
        <begin position="416"/>
        <end position="434"/>
    </location>
</feature>
<feature type="transmembrane region" description="Helical" evidence="1">
    <location>
        <begin position="191"/>
        <end position="221"/>
    </location>
</feature>
<organism evidence="2 3">
    <name type="scientific">Thermobrachium celere DSM 8682</name>
    <dbReference type="NCBI Taxonomy" id="941824"/>
    <lineage>
        <taxon>Bacteria</taxon>
        <taxon>Bacillati</taxon>
        <taxon>Bacillota</taxon>
        <taxon>Clostridia</taxon>
        <taxon>Eubacteriales</taxon>
        <taxon>Clostridiaceae</taxon>
        <taxon>Thermobrachium</taxon>
    </lineage>
</organism>
<dbReference type="EMBL" id="CAVN010000090">
    <property type="protein sequence ID" value="CDF57723.1"/>
    <property type="molecule type" value="Genomic_DNA"/>
</dbReference>
<evidence type="ECO:0000313" key="3">
    <source>
        <dbReference type="Proteomes" id="UP000014923"/>
    </source>
</evidence>
<keyword evidence="1" id="KW-0472">Membrane</keyword>
<dbReference type="HOGENOM" id="CLU_615033_0_0_9"/>
<evidence type="ECO:0000313" key="2">
    <source>
        <dbReference type="EMBL" id="CDF57723.1"/>
    </source>
</evidence>
<protein>
    <submittedName>
        <fullName evidence="2">RpoD</fullName>
    </submittedName>
</protein>
<feature type="transmembrane region" description="Helical" evidence="1">
    <location>
        <begin position="14"/>
        <end position="32"/>
    </location>
</feature>
<dbReference type="Proteomes" id="UP000014923">
    <property type="component" value="Unassembled WGS sequence"/>
</dbReference>
<accession>R7RR00</accession>
<feature type="transmembrane region" description="Helical" evidence="1">
    <location>
        <begin position="233"/>
        <end position="254"/>
    </location>
</feature>
<keyword evidence="1" id="KW-1133">Transmembrane helix</keyword>
<dbReference type="AlphaFoldDB" id="R7RR00"/>
<dbReference type="RefSeq" id="WP_018661130.1">
    <property type="nucleotide sequence ID" value="NZ_HF952018.1"/>
</dbReference>
<feature type="transmembrane region" description="Helical" evidence="1">
    <location>
        <begin position="164"/>
        <end position="184"/>
    </location>
</feature>
<gene>
    <name evidence="2" type="ORF">TCEL_01637</name>
</gene>
<keyword evidence="1" id="KW-0812">Transmembrane</keyword>
<name>R7RR00_9CLOT</name>
<keyword evidence="3" id="KW-1185">Reference proteome</keyword>
<reference evidence="2" key="1">
    <citation type="submission" date="2013-03" db="EMBL/GenBank/DDBJ databases">
        <title>Draft genome sequence of the hydrogen-ethanol-producing anaerobic alkalithermophilic Caloramator celere.</title>
        <authorList>
            <person name="Ciranna A."/>
            <person name="Larjo A."/>
            <person name="Kivisto A."/>
            <person name="Santala V."/>
            <person name="Roos C."/>
            <person name="Karp M."/>
        </authorList>
    </citation>
    <scope>NUCLEOTIDE SEQUENCE [LARGE SCALE GENOMIC DNA]</scope>
    <source>
        <strain evidence="2">DSM 8682</strain>
    </source>
</reference>
<dbReference type="NCBIfam" id="TIGR04370">
    <property type="entry name" value="glyco_rpt_poly"/>
    <property type="match status" value="1"/>
</dbReference>
<feature type="transmembrane region" description="Helical" evidence="1">
    <location>
        <begin position="354"/>
        <end position="371"/>
    </location>
</feature>
<feature type="transmembrane region" description="Helical" evidence="1">
    <location>
        <begin position="391"/>
        <end position="410"/>
    </location>
</feature>
<sequence length="437" mass="51763">MIYRFQLLSLENKILYISNLIVFIVYAINKILKKKYIISPFNVNFFIFIFIYLFIGLFQFDNKAWYALGYESSDKYLLYLNYNYTINLIGLLTVLITLFYYEFNTIKKINLNKFTKKFNDITSLNEVITILSIFLWVFIVFIYLKVNPLYNRTFINEYPSIRPIYNALNNILYICSIVTSIKYLNLNKKKYLLLYILAVIVLFLTANRGPLISVIFIFYIVKTQKKYGFNFKSMLKVSKFMIICLILGILIEFIRSSSYYSKFYIYDIVDKIIYGNTFSDIRDGAYVLYGFKNLYDNYLYGLNYIADFISFIPRKYIQFRNIYSYGIFSTNTLFGMSGHYGLRGGMFLEPYINFSYVGVVIVAIIVGYYYGKIENTYFYLLSQNKIKSSDILALVFLNFFINSLCISSAFHTFYVYLFIIMLAKIFNILLKKIVKYS</sequence>
<feature type="transmembrane region" description="Helical" evidence="1">
    <location>
        <begin position="80"/>
        <end position="103"/>
    </location>
</feature>
<feature type="transmembrane region" description="Helical" evidence="1">
    <location>
        <begin position="322"/>
        <end position="342"/>
    </location>
</feature>
<evidence type="ECO:0000256" key="1">
    <source>
        <dbReference type="SAM" id="Phobius"/>
    </source>
</evidence>